<evidence type="ECO:0000313" key="2">
    <source>
        <dbReference type="EMBL" id="TEY56435.1"/>
    </source>
</evidence>
<evidence type="ECO:0000313" key="3">
    <source>
        <dbReference type="Proteomes" id="UP000297299"/>
    </source>
</evidence>
<organism evidence="2 3">
    <name type="scientific">Botryotinia calthae</name>
    <dbReference type="NCBI Taxonomy" id="38488"/>
    <lineage>
        <taxon>Eukaryota</taxon>
        <taxon>Fungi</taxon>
        <taxon>Dikarya</taxon>
        <taxon>Ascomycota</taxon>
        <taxon>Pezizomycotina</taxon>
        <taxon>Leotiomycetes</taxon>
        <taxon>Helotiales</taxon>
        <taxon>Sclerotiniaceae</taxon>
        <taxon>Botryotinia</taxon>
    </lineage>
</organism>
<evidence type="ECO:0000256" key="1">
    <source>
        <dbReference type="SAM" id="MobiDB-lite"/>
    </source>
</evidence>
<sequence>MLSPASAGSKRPAAAISSNIHSGSTPKRSKSSTLTPSENETDSGSDTPFLTRSHALSPPKQHSLTLGLGYITDLHIPSSLDSLLAILKVIQFFSAADLYFDFH</sequence>
<proteinExistence type="predicted"/>
<feature type="compositionally biased region" description="Polar residues" evidence="1">
    <location>
        <begin position="16"/>
        <end position="50"/>
    </location>
</feature>
<dbReference type="AlphaFoldDB" id="A0A4Y8CXX3"/>
<feature type="region of interest" description="Disordered" evidence="1">
    <location>
        <begin position="1"/>
        <end position="61"/>
    </location>
</feature>
<keyword evidence="3" id="KW-1185">Reference proteome</keyword>
<name>A0A4Y8CXX3_9HELO</name>
<reference evidence="2 3" key="1">
    <citation type="submission" date="2017-11" db="EMBL/GenBank/DDBJ databases">
        <title>Comparative genomics of Botrytis spp.</title>
        <authorList>
            <person name="Valero-Jimenez C.A."/>
            <person name="Tapia P."/>
            <person name="Veloso J."/>
            <person name="Silva-Moreno E."/>
            <person name="Staats M."/>
            <person name="Valdes J.H."/>
            <person name="Van Kan J.A.L."/>
        </authorList>
    </citation>
    <scope>NUCLEOTIDE SEQUENCE [LARGE SCALE GENOMIC DNA]</scope>
    <source>
        <strain evidence="2 3">MUCL2830</strain>
    </source>
</reference>
<comment type="caution">
    <text evidence="2">The sequence shown here is derived from an EMBL/GenBank/DDBJ whole genome shotgun (WGS) entry which is preliminary data.</text>
</comment>
<gene>
    <name evidence="2" type="ORF">BOTCAL_0225g00150</name>
</gene>
<protein>
    <submittedName>
        <fullName evidence="2">Uncharacterized protein</fullName>
    </submittedName>
</protein>
<dbReference type="Proteomes" id="UP000297299">
    <property type="component" value="Unassembled WGS sequence"/>
</dbReference>
<dbReference type="EMBL" id="PHWZ01000225">
    <property type="protein sequence ID" value="TEY56435.1"/>
    <property type="molecule type" value="Genomic_DNA"/>
</dbReference>
<accession>A0A4Y8CXX3</accession>
<dbReference type="OrthoDB" id="3553064at2759"/>